<evidence type="ECO:0000256" key="1">
    <source>
        <dbReference type="ARBA" id="ARBA00004651"/>
    </source>
</evidence>
<sequence>MTSTPITFTLTPRGPFSLAASIRFLEGFAPARYVGAGDPVLRLAFPLDGRWTPVGLRVRQDADGVVHAQAHSPADPPDGAAVRAQLRRILSLDVDGSGFTAIGERDPVVGGLQRRYPGLRPVTFWSPYEAACWAVISHRIRITQAATVNARLTERLGTPVELPGAPVTAFPGPAELLRGVDALTSMGGLAGRKPEWLCGLAAAALDGRGPAAGAAAVRGAARAVGAARDRSVLRRADPAARRRHPGRGAPARAAAAPGGPGRVPPRRGRRRRHADPDQRRVATVPDVGEPAAAHLAGGRDGRDRRPPSAVTAGPQLFARRAGEEFDGGAGQACPLSRRGRDRRARARARRVAAGEAVGGHVVTVGALVGIGLVALGLVLTPGPNMVYLVSRSVTQGRRAGLVSLLGVAVGFLVYLAAAVAGIATVFVLVPPLYAAVKLAGAAYLLWLAWRTLRPGGRSVFTPAPLPPDPPRRLFTMGLVTNLLNPKIAILYVSLLPQFIDPTRGHVAVQSLLLGFTQIVIALTVNGLIVLTAGTVSAFLVRRPAWARAQRYVMGSVLAALAVRIAADRSRAAVATP</sequence>
<feature type="transmembrane region" description="Helical" evidence="7">
    <location>
        <begin position="473"/>
        <end position="494"/>
    </location>
</feature>
<dbReference type="SUPFAM" id="SSF48150">
    <property type="entry name" value="DNA-glycosylase"/>
    <property type="match status" value="1"/>
</dbReference>
<reference evidence="9" key="1">
    <citation type="journal article" date="2019" name="Int. J. Syst. Evol. Microbiol.">
        <title>The Global Catalogue of Microorganisms (GCM) 10K type strain sequencing project: providing services to taxonomists for standard genome sequencing and annotation.</title>
        <authorList>
            <consortium name="The Broad Institute Genomics Platform"/>
            <consortium name="The Broad Institute Genome Sequencing Center for Infectious Disease"/>
            <person name="Wu L."/>
            <person name="Ma J."/>
        </authorList>
    </citation>
    <scope>NUCLEOTIDE SEQUENCE [LARGE SCALE GENOMIC DNA]</scope>
    <source>
        <strain evidence="9">JCM 3175</strain>
    </source>
</reference>
<dbReference type="Proteomes" id="UP001500307">
    <property type="component" value="Unassembled WGS sequence"/>
</dbReference>
<feature type="transmembrane region" description="Helical" evidence="7">
    <location>
        <begin position="432"/>
        <end position="452"/>
    </location>
</feature>
<protein>
    <recommendedName>
        <fullName evidence="10">Threonine/homoserine/homoserine lactone efflux protein</fullName>
    </recommendedName>
</protein>
<dbReference type="PANTHER" id="PTHR30086">
    <property type="entry name" value="ARGININE EXPORTER PROTEIN ARGO"/>
    <property type="match status" value="1"/>
</dbReference>
<comment type="subcellular location">
    <subcellularLocation>
        <location evidence="1">Cell membrane</location>
        <topology evidence="1">Multi-pass membrane protein</topology>
    </subcellularLocation>
</comment>
<dbReference type="InterPro" id="IPR001123">
    <property type="entry name" value="LeuE-type"/>
</dbReference>
<keyword evidence="5 7" id="KW-0472">Membrane</keyword>
<evidence type="ECO:0000256" key="2">
    <source>
        <dbReference type="ARBA" id="ARBA00022475"/>
    </source>
</evidence>
<feature type="transmembrane region" description="Helical" evidence="7">
    <location>
        <begin position="357"/>
        <end position="380"/>
    </location>
</feature>
<evidence type="ECO:0008006" key="10">
    <source>
        <dbReference type="Google" id="ProtNLM"/>
    </source>
</evidence>
<proteinExistence type="predicted"/>
<evidence type="ECO:0000256" key="6">
    <source>
        <dbReference type="SAM" id="MobiDB-lite"/>
    </source>
</evidence>
<evidence type="ECO:0000256" key="7">
    <source>
        <dbReference type="SAM" id="Phobius"/>
    </source>
</evidence>
<keyword evidence="2" id="KW-1003">Cell membrane</keyword>
<keyword evidence="4 7" id="KW-1133">Transmembrane helix</keyword>
<organism evidence="8 9">
    <name type="scientific">Micromonospora coerulea</name>
    <dbReference type="NCBI Taxonomy" id="47856"/>
    <lineage>
        <taxon>Bacteria</taxon>
        <taxon>Bacillati</taxon>
        <taxon>Actinomycetota</taxon>
        <taxon>Actinomycetes</taxon>
        <taxon>Micromonosporales</taxon>
        <taxon>Micromonosporaceae</taxon>
        <taxon>Micromonospora</taxon>
    </lineage>
</organism>
<gene>
    <name evidence="8" type="ORF">GCM10023176_16500</name>
</gene>
<evidence type="ECO:0000256" key="4">
    <source>
        <dbReference type="ARBA" id="ARBA00022989"/>
    </source>
</evidence>
<feature type="compositionally biased region" description="Basic residues" evidence="6">
    <location>
        <begin position="264"/>
        <end position="273"/>
    </location>
</feature>
<keyword evidence="3 7" id="KW-0812">Transmembrane</keyword>
<evidence type="ECO:0000256" key="5">
    <source>
        <dbReference type="ARBA" id="ARBA00023136"/>
    </source>
</evidence>
<feature type="transmembrane region" description="Helical" evidence="7">
    <location>
        <begin position="514"/>
        <end position="540"/>
    </location>
</feature>
<keyword evidence="9" id="KW-1185">Reference proteome</keyword>
<dbReference type="EMBL" id="BAABGU010000007">
    <property type="protein sequence ID" value="GAA4566424.1"/>
    <property type="molecule type" value="Genomic_DNA"/>
</dbReference>
<feature type="transmembrane region" description="Helical" evidence="7">
    <location>
        <begin position="401"/>
        <end position="426"/>
    </location>
</feature>
<feature type="compositionally biased region" description="Basic and acidic residues" evidence="6">
    <location>
        <begin position="227"/>
        <end position="240"/>
    </location>
</feature>
<evidence type="ECO:0000256" key="3">
    <source>
        <dbReference type="ARBA" id="ARBA00022692"/>
    </source>
</evidence>
<comment type="caution">
    <text evidence="8">The sequence shown here is derived from an EMBL/GenBank/DDBJ whole genome shotgun (WGS) entry which is preliminary data.</text>
</comment>
<evidence type="ECO:0000313" key="9">
    <source>
        <dbReference type="Proteomes" id="UP001500307"/>
    </source>
</evidence>
<feature type="compositionally biased region" description="Basic and acidic residues" evidence="6">
    <location>
        <begin position="297"/>
        <end position="306"/>
    </location>
</feature>
<name>A0ABP8SC29_9ACTN</name>
<dbReference type="PANTHER" id="PTHR30086:SF20">
    <property type="entry name" value="ARGININE EXPORTER PROTEIN ARGO-RELATED"/>
    <property type="match status" value="1"/>
</dbReference>
<accession>A0ABP8SC29</accession>
<feature type="region of interest" description="Disordered" evidence="6">
    <location>
        <begin position="226"/>
        <end position="310"/>
    </location>
</feature>
<dbReference type="Gene3D" id="1.10.340.30">
    <property type="entry name" value="Hypothetical protein, domain 2"/>
    <property type="match status" value="1"/>
</dbReference>
<dbReference type="Pfam" id="PF01810">
    <property type="entry name" value="LysE"/>
    <property type="match status" value="1"/>
</dbReference>
<feature type="compositionally biased region" description="Low complexity" evidence="6">
    <location>
        <begin position="247"/>
        <end position="257"/>
    </location>
</feature>
<evidence type="ECO:0000313" key="8">
    <source>
        <dbReference type="EMBL" id="GAA4566424.1"/>
    </source>
</evidence>
<dbReference type="InterPro" id="IPR011257">
    <property type="entry name" value="DNA_glycosylase"/>
</dbReference>